<protein>
    <submittedName>
        <fullName evidence="2">Putative transposase</fullName>
    </submittedName>
</protein>
<dbReference type="AlphaFoldDB" id="A0A1J5PSK6"/>
<reference evidence="2" key="1">
    <citation type="submission" date="2016-10" db="EMBL/GenBank/DDBJ databases">
        <title>Sequence of Gallionella enrichment culture.</title>
        <authorList>
            <person name="Poehlein A."/>
            <person name="Muehling M."/>
            <person name="Daniel R."/>
        </authorList>
    </citation>
    <scope>NUCLEOTIDE SEQUENCE</scope>
</reference>
<accession>A0A1J5PSK6</accession>
<organism evidence="2">
    <name type="scientific">mine drainage metagenome</name>
    <dbReference type="NCBI Taxonomy" id="410659"/>
    <lineage>
        <taxon>unclassified sequences</taxon>
        <taxon>metagenomes</taxon>
        <taxon>ecological metagenomes</taxon>
    </lineage>
</organism>
<comment type="caution">
    <text evidence="2">The sequence shown here is derived from an EMBL/GenBank/DDBJ whole genome shotgun (WGS) entry which is preliminary data.</text>
</comment>
<evidence type="ECO:0000259" key="1">
    <source>
        <dbReference type="Pfam" id="PF04986"/>
    </source>
</evidence>
<dbReference type="GO" id="GO:0004803">
    <property type="term" value="F:transposase activity"/>
    <property type="evidence" value="ECO:0007669"/>
    <property type="project" value="InterPro"/>
</dbReference>
<name>A0A1J5PSK6_9ZZZZ</name>
<sequence>MRQWVLSVPKRLRYFMQRDGAVLNMVLRIFLRVIAQSLQAHCPGALSVEKAALHIGAVAFIHRFGSSLNEHVHFHVCVVDGVFEEVAGDADTDSQSQ</sequence>
<proteinExistence type="predicted"/>
<dbReference type="GO" id="GO:0006313">
    <property type="term" value="P:DNA transposition"/>
    <property type="evidence" value="ECO:0007669"/>
    <property type="project" value="InterPro"/>
</dbReference>
<gene>
    <name evidence="2" type="ORF">GALL_442480</name>
</gene>
<dbReference type="Pfam" id="PF04986">
    <property type="entry name" value="Y2_Tnp"/>
    <property type="match status" value="1"/>
</dbReference>
<dbReference type="GO" id="GO:0003677">
    <property type="term" value="F:DNA binding"/>
    <property type="evidence" value="ECO:0007669"/>
    <property type="project" value="InterPro"/>
</dbReference>
<dbReference type="InterPro" id="IPR007069">
    <property type="entry name" value="Transposase_32"/>
</dbReference>
<evidence type="ECO:0000313" key="2">
    <source>
        <dbReference type="EMBL" id="OIQ74106.1"/>
    </source>
</evidence>
<feature type="domain" description="Transposase IS801/IS1294" evidence="1">
    <location>
        <begin position="56"/>
        <end position="87"/>
    </location>
</feature>
<dbReference type="EMBL" id="MLJW01002621">
    <property type="protein sequence ID" value="OIQ74106.1"/>
    <property type="molecule type" value="Genomic_DNA"/>
</dbReference>